<dbReference type="Gene3D" id="3.40.50.300">
    <property type="entry name" value="P-loop containing nucleotide triphosphate hydrolases"/>
    <property type="match status" value="1"/>
</dbReference>
<keyword evidence="4 8" id="KW-0418">Kinase</keyword>
<reference evidence="10 11" key="1">
    <citation type="submission" date="2020-04" db="EMBL/GenBank/DDBJ databases">
        <title>MicrobeNet Type strains.</title>
        <authorList>
            <person name="Nicholson A.C."/>
        </authorList>
    </citation>
    <scope>NUCLEOTIDE SEQUENCE [LARGE SCALE GENOMIC DNA]</scope>
    <source>
        <strain evidence="10 11">ATCC BAA-14</strain>
    </source>
</reference>
<evidence type="ECO:0000256" key="1">
    <source>
        <dbReference type="ARBA" id="ARBA00009427"/>
    </source>
</evidence>
<proteinExistence type="inferred from homology"/>
<evidence type="ECO:0000256" key="3">
    <source>
        <dbReference type="ARBA" id="ARBA00022741"/>
    </source>
</evidence>
<comment type="similarity">
    <text evidence="1 8">Belongs to the cytidylate kinase family. Type 1 subfamily.</text>
</comment>
<dbReference type="CDD" id="cd02020">
    <property type="entry name" value="CMPK"/>
    <property type="match status" value="1"/>
</dbReference>
<dbReference type="GO" id="GO:0005524">
    <property type="term" value="F:ATP binding"/>
    <property type="evidence" value="ECO:0007669"/>
    <property type="project" value="UniProtKB-UniRule"/>
</dbReference>
<evidence type="ECO:0000256" key="6">
    <source>
        <dbReference type="ARBA" id="ARBA00047615"/>
    </source>
</evidence>
<dbReference type="GO" id="GO:0006220">
    <property type="term" value="P:pyrimidine nucleotide metabolic process"/>
    <property type="evidence" value="ECO:0007669"/>
    <property type="project" value="UniProtKB-UniRule"/>
</dbReference>
<dbReference type="AlphaFoldDB" id="A0A846WUS9"/>
<dbReference type="GO" id="GO:0036431">
    <property type="term" value="F:dCMP kinase activity"/>
    <property type="evidence" value="ECO:0007669"/>
    <property type="project" value="InterPro"/>
</dbReference>
<sequence>MNGGVIAIDGPAGTGKSSVSKLLAHKVGAHFLDTGAMYRAATLAVQRAGVDPADADAVAATVDAADIVLRPNGDGSSRVFLDGEDVSGPIRSDAVTAAVSAVSAVPAVRTKLVALQRHQAESELLVVEGRDIGTVVFPDAAIKIFLTASPEARAERRHRQNLAAGRPSDHAEVLAAVNRRDHLDSTRAVSPLRQADDAVLVDTSDMTLDQVLDRLVELVRARIGVAS</sequence>
<evidence type="ECO:0000256" key="5">
    <source>
        <dbReference type="ARBA" id="ARBA00022840"/>
    </source>
</evidence>
<dbReference type="HAMAP" id="MF_00238">
    <property type="entry name" value="Cytidyl_kinase_type1"/>
    <property type="match status" value="1"/>
</dbReference>
<dbReference type="PANTHER" id="PTHR21299">
    <property type="entry name" value="CYTIDYLATE KINASE/PANTOATE-BETA-ALANINE LIGASE"/>
    <property type="match status" value="1"/>
</dbReference>
<feature type="domain" description="Cytidylate kinase" evidence="9">
    <location>
        <begin position="6"/>
        <end position="220"/>
    </location>
</feature>
<dbReference type="GO" id="GO:0015949">
    <property type="term" value="P:nucleobase-containing small molecule interconversion"/>
    <property type="evidence" value="ECO:0007669"/>
    <property type="project" value="TreeGrafter"/>
</dbReference>
<organism evidence="10 11">
    <name type="scientific">Gordonia polyisoprenivorans</name>
    <dbReference type="NCBI Taxonomy" id="84595"/>
    <lineage>
        <taxon>Bacteria</taxon>
        <taxon>Bacillati</taxon>
        <taxon>Actinomycetota</taxon>
        <taxon>Actinomycetes</taxon>
        <taxon>Mycobacteriales</taxon>
        <taxon>Gordoniaceae</taxon>
        <taxon>Gordonia</taxon>
    </lineage>
</organism>
<gene>
    <name evidence="8" type="primary">cmk</name>
    <name evidence="10" type="ORF">HGA05_27535</name>
</gene>
<dbReference type="InterPro" id="IPR003136">
    <property type="entry name" value="Cytidylate_kin"/>
</dbReference>
<keyword evidence="8" id="KW-0963">Cytoplasm</keyword>
<dbReference type="EMBL" id="JAAXPC010000035">
    <property type="protein sequence ID" value="NKY05312.1"/>
    <property type="molecule type" value="Genomic_DNA"/>
</dbReference>
<dbReference type="PANTHER" id="PTHR21299:SF2">
    <property type="entry name" value="CYTIDYLATE KINASE"/>
    <property type="match status" value="1"/>
</dbReference>
<dbReference type="InterPro" id="IPR027417">
    <property type="entry name" value="P-loop_NTPase"/>
</dbReference>
<dbReference type="Pfam" id="PF02224">
    <property type="entry name" value="Cytidylate_kin"/>
    <property type="match status" value="1"/>
</dbReference>
<dbReference type="RefSeq" id="WP_006368447.1">
    <property type="nucleotide sequence ID" value="NZ_CP085887.1"/>
</dbReference>
<evidence type="ECO:0000259" key="9">
    <source>
        <dbReference type="Pfam" id="PF02224"/>
    </source>
</evidence>
<evidence type="ECO:0000256" key="4">
    <source>
        <dbReference type="ARBA" id="ARBA00022777"/>
    </source>
</evidence>
<keyword evidence="3 8" id="KW-0547">Nucleotide-binding</keyword>
<keyword evidence="2 8" id="KW-0808">Transferase</keyword>
<evidence type="ECO:0000313" key="10">
    <source>
        <dbReference type="EMBL" id="NKY05312.1"/>
    </source>
</evidence>
<dbReference type="NCBIfam" id="TIGR00017">
    <property type="entry name" value="cmk"/>
    <property type="match status" value="1"/>
</dbReference>
<comment type="catalytic activity">
    <reaction evidence="6 8">
        <text>dCMP + ATP = dCDP + ADP</text>
        <dbReference type="Rhea" id="RHEA:25094"/>
        <dbReference type="ChEBI" id="CHEBI:30616"/>
        <dbReference type="ChEBI" id="CHEBI:57566"/>
        <dbReference type="ChEBI" id="CHEBI:58593"/>
        <dbReference type="ChEBI" id="CHEBI:456216"/>
        <dbReference type="EC" id="2.7.4.25"/>
    </reaction>
</comment>
<evidence type="ECO:0000313" key="11">
    <source>
        <dbReference type="Proteomes" id="UP000563898"/>
    </source>
</evidence>
<dbReference type="Proteomes" id="UP000563898">
    <property type="component" value="Unassembled WGS sequence"/>
</dbReference>
<evidence type="ECO:0000256" key="8">
    <source>
        <dbReference type="HAMAP-Rule" id="MF_00238"/>
    </source>
</evidence>
<comment type="subcellular location">
    <subcellularLocation>
        <location evidence="8">Cytoplasm</location>
    </subcellularLocation>
</comment>
<keyword evidence="5 8" id="KW-0067">ATP-binding</keyword>
<comment type="caution">
    <text evidence="10">The sequence shown here is derived from an EMBL/GenBank/DDBJ whole genome shotgun (WGS) entry which is preliminary data.</text>
</comment>
<dbReference type="EC" id="2.7.4.25" evidence="8"/>
<dbReference type="GO" id="GO:0005829">
    <property type="term" value="C:cytosol"/>
    <property type="evidence" value="ECO:0007669"/>
    <property type="project" value="TreeGrafter"/>
</dbReference>
<protein>
    <recommendedName>
        <fullName evidence="8">Cytidylate kinase</fullName>
        <shortName evidence="8">CK</shortName>
        <ecNumber evidence="8">2.7.4.25</ecNumber>
    </recommendedName>
    <alternativeName>
        <fullName evidence="8">Cytidine monophosphate kinase</fullName>
        <shortName evidence="8">CMP kinase</shortName>
    </alternativeName>
</protein>
<accession>A0A846WUS9</accession>
<dbReference type="SUPFAM" id="SSF52540">
    <property type="entry name" value="P-loop containing nucleoside triphosphate hydrolases"/>
    <property type="match status" value="1"/>
</dbReference>
<feature type="binding site" evidence="8">
    <location>
        <begin position="10"/>
        <end position="18"/>
    </location>
    <ligand>
        <name>ATP</name>
        <dbReference type="ChEBI" id="CHEBI:30616"/>
    </ligand>
</feature>
<name>A0A846WUS9_9ACTN</name>
<dbReference type="InterPro" id="IPR011994">
    <property type="entry name" value="Cytidylate_kinase_dom"/>
</dbReference>
<evidence type="ECO:0000256" key="2">
    <source>
        <dbReference type="ARBA" id="ARBA00022679"/>
    </source>
</evidence>
<evidence type="ECO:0000256" key="7">
    <source>
        <dbReference type="ARBA" id="ARBA00048478"/>
    </source>
</evidence>
<comment type="catalytic activity">
    <reaction evidence="7 8">
        <text>CMP + ATP = CDP + ADP</text>
        <dbReference type="Rhea" id="RHEA:11600"/>
        <dbReference type="ChEBI" id="CHEBI:30616"/>
        <dbReference type="ChEBI" id="CHEBI:58069"/>
        <dbReference type="ChEBI" id="CHEBI:60377"/>
        <dbReference type="ChEBI" id="CHEBI:456216"/>
        <dbReference type="EC" id="2.7.4.25"/>
    </reaction>
</comment>